<keyword evidence="1" id="KW-1133">Transmembrane helix</keyword>
<accession>A0ABU1AWA6</accession>
<dbReference type="PANTHER" id="PTHR40031:SF1">
    <property type="entry name" value="MEMBRANE-BOUND METAL-DEPENDENT HYDROLASE"/>
    <property type="match status" value="1"/>
</dbReference>
<name>A0ABU1AWA6_9BACT</name>
<feature type="transmembrane region" description="Helical" evidence="1">
    <location>
        <begin position="129"/>
        <end position="150"/>
    </location>
</feature>
<proteinExistence type="predicted"/>
<keyword evidence="1" id="KW-0812">Transmembrane</keyword>
<feature type="transmembrane region" description="Helical" evidence="1">
    <location>
        <begin position="155"/>
        <end position="172"/>
    </location>
</feature>
<dbReference type="InterPro" id="IPR007404">
    <property type="entry name" value="YdjM-like"/>
</dbReference>
<evidence type="ECO:0000313" key="3">
    <source>
        <dbReference type="Proteomes" id="UP001225316"/>
    </source>
</evidence>
<feature type="transmembrane region" description="Helical" evidence="1">
    <location>
        <begin position="93"/>
        <end position="117"/>
    </location>
</feature>
<evidence type="ECO:0000256" key="1">
    <source>
        <dbReference type="SAM" id="Phobius"/>
    </source>
</evidence>
<keyword evidence="3" id="KW-1185">Reference proteome</keyword>
<dbReference type="PANTHER" id="PTHR40031">
    <property type="entry name" value="HYPOTHETICAL MEMBRANE SPANNING PROTEIN"/>
    <property type="match status" value="1"/>
</dbReference>
<dbReference type="EMBL" id="JARXHW010000031">
    <property type="protein sequence ID" value="MDQ8208440.1"/>
    <property type="molecule type" value="Genomic_DNA"/>
</dbReference>
<organism evidence="2 3">
    <name type="scientific">Thalassobacterium maritimum</name>
    <dbReference type="NCBI Taxonomy" id="3041265"/>
    <lineage>
        <taxon>Bacteria</taxon>
        <taxon>Pseudomonadati</taxon>
        <taxon>Verrucomicrobiota</taxon>
        <taxon>Opitutia</taxon>
        <taxon>Puniceicoccales</taxon>
        <taxon>Coraliomargaritaceae</taxon>
        <taxon>Thalassobacterium</taxon>
    </lineage>
</organism>
<sequence>MDPLTQASVGAAVAAIAARKSETRRAILLGALAGAAPDVDVLIRSDEDPLLALQFHRHFTHALLVAPLIGLLVAALFKGLFFWKHWSYRRLALFAVLGAFTHGLIDACTSYGTLLYWPLSSHRESWDVISIIDPIFTLPLCVLIVIAFAFRRPRFAHFGVGLCLLYLAFGAYQRGQAAEFAKQLAQARGHDPLELTVRPSFGNTLLWRIVYRSGERYYVDAVQTLPFASPRHYPGSSVDRFNLEAAASLFPAASVHARDVARFRFFSQEYLFVHPMKPDVVGDLRYAMYPDSVEPLWGIRLDPERPEQHVSFEHFRDPSQRAFKRLWQMIQGQAVEPLNAN</sequence>
<dbReference type="InterPro" id="IPR053170">
    <property type="entry name" value="Transcription_regulator"/>
</dbReference>
<dbReference type="Pfam" id="PF04307">
    <property type="entry name" value="YdjM"/>
    <property type="match status" value="1"/>
</dbReference>
<reference evidence="2 3" key="1">
    <citation type="submission" date="2023-04" db="EMBL/GenBank/DDBJ databases">
        <title>A novel bacteria isolated from coastal sediment.</title>
        <authorList>
            <person name="Liu X.-J."/>
            <person name="Du Z.-J."/>
        </authorList>
    </citation>
    <scope>NUCLEOTIDE SEQUENCE [LARGE SCALE GENOMIC DNA]</scope>
    <source>
        <strain evidence="2 3">SDUM461003</strain>
    </source>
</reference>
<dbReference type="Proteomes" id="UP001225316">
    <property type="component" value="Unassembled WGS sequence"/>
</dbReference>
<comment type="caution">
    <text evidence="2">The sequence shown here is derived from an EMBL/GenBank/DDBJ whole genome shotgun (WGS) entry which is preliminary data.</text>
</comment>
<protein>
    <submittedName>
        <fullName evidence="2">Metal-dependent hydrolase</fullName>
    </submittedName>
</protein>
<dbReference type="GO" id="GO:0016787">
    <property type="term" value="F:hydrolase activity"/>
    <property type="evidence" value="ECO:0007669"/>
    <property type="project" value="UniProtKB-KW"/>
</dbReference>
<gene>
    <name evidence="2" type="ORF">QEH52_13030</name>
</gene>
<dbReference type="RefSeq" id="WP_308951026.1">
    <property type="nucleotide sequence ID" value="NZ_JARXHW010000031.1"/>
</dbReference>
<keyword evidence="1" id="KW-0472">Membrane</keyword>
<keyword evidence="2" id="KW-0378">Hydrolase</keyword>
<evidence type="ECO:0000313" key="2">
    <source>
        <dbReference type="EMBL" id="MDQ8208440.1"/>
    </source>
</evidence>
<feature type="transmembrane region" description="Helical" evidence="1">
    <location>
        <begin position="59"/>
        <end position="81"/>
    </location>
</feature>